<keyword evidence="1" id="KW-0812">Transmembrane</keyword>
<feature type="transmembrane region" description="Helical" evidence="1">
    <location>
        <begin position="209"/>
        <end position="228"/>
    </location>
</feature>
<gene>
    <name evidence="2" type="ORF">K435DRAFT_900670</name>
</gene>
<evidence type="ECO:0000313" key="3">
    <source>
        <dbReference type="Proteomes" id="UP000297245"/>
    </source>
</evidence>
<organism evidence="2 3">
    <name type="scientific">Dendrothele bispora (strain CBS 962.96)</name>
    <dbReference type="NCBI Taxonomy" id="1314807"/>
    <lineage>
        <taxon>Eukaryota</taxon>
        <taxon>Fungi</taxon>
        <taxon>Dikarya</taxon>
        <taxon>Basidiomycota</taxon>
        <taxon>Agaricomycotina</taxon>
        <taxon>Agaricomycetes</taxon>
        <taxon>Agaricomycetidae</taxon>
        <taxon>Agaricales</taxon>
        <taxon>Agaricales incertae sedis</taxon>
        <taxon>Dendrothele</taxon>
    </lineage>
</organism>
<sequence>MVIAAVTLGMYIWDICISLKDDYELLVLLAAKAHPFPTFVYFVARWTTLGTILTTALQVIPTSLSKNCVVLGNTSSGFGVIALGSITFLFFLRFRGVYHDSRSLTILFFAIWLGNLGCACMAAFIWTKPYSVELAGSTYCSADGFRIPYASIAVIGPLVHDTCVFLAISYRLFQNSVPSSAQTKSDLRTYVLGKNLPRLHRVLFIDGQVLYLITVLGSTSATILLYIPSIPQPYRLIIFLPQIALTSSVGCRVFRDTRLEKMVDQDSNLSLPLIRVSRISQFNSNVINR</sequence>
<accession>A0A4S8LXH1</accession>
<proteinExistence type="predicted"/>
<dbReference type="OrthoDB" id="3038990at2759"/>
<feature type="transmembrane region" description="Helical" evidence="1">
    <location>
        <begin position="147"/>
        <end position="168"/>
    </location>
</feature>
<keyword evidence="3" id="KW-1185">Reference proteome</keyword>
<evidence type="ECO:0000256" key="1">
    <source>
        <dbReference type="SAM" id="Phobius"/>
    </source>
</evidence>
<feature type="transmembrane region" description="Helical" evidence="1">
    <location>
        <begin position="39"/>
        <end position="60"/>
    </location>
</feature>
<evidence type="ECO:0000313" key="2">
    <source>
        <dbReference type="EMBL" id="THU94220.1"/>
    </source>
</evidence>
<dbReference type="EMBL" id="ML179229">
    <property type="protein sequence ID" value="THU94220.1"/>
    <property type="molecule type" value="Genomic_DNA"/>
</dbReference>
<keyword evidence="1" id="KW-1133">Transmembrane helix</keyword>
<feature type="transmembrane region" description="Helical" evidence="1">
    <location>
        <begin position="72"/>
        <end position="92"/>
    </location>
</feature>
<reference evidence="2 3" key="1">
    <citation type="journal article" date="2019" name="Nat. Ecol. Evol.">
        <title>Megaphylogeny resolves global patterns of mushroom evolution.</title>
        <authorList>
            <person name="Varga T."/>
            <person name="Krizsan K."/>
            <person name="Foldi C."/>
            <person name="Dima B."/>
            <person name="Sanchez-Garcia M."/>
            <person name="Sanchez-Ramirez S."/>
            <person name="Szollosi G.J."/>
            <person name="Szarkandi J.G."/>
            <person name="Papp V."/>
            <person name="Albert L."/>
            <person name="Andreopoulos W."/>
            <person name="Angelini C."/>
            <person name="Antonin V."/>
            <person name="Barry K.W."/>
            <person name="Bougher N.L."/>
            <person name="Buchanan P."/>
            <person name="Buyck B."/>
            <person name="Bense V."/>
            <person name="Catcheside P."/>
            <person name="Chovatia M."/>
            <person name="Cooper J."/>
            <person name="Damon W."/>
            <person name="Desjardin D."/>
            <person name="Finy P."/>
            <person name="Geml J."/>
            <person name="Haridas S."/>
            <person name="Hughes K."/>
            <person name="Justo A."/>
            <person name="Karasinski D."/>
            <person name="Kautmanova I."/>
            <person name="Kiss B."/>
            <person name="Kocsube S."/>
            <person name="Kotiranta H."/>
            <person name="LaButti K.M."/>
            <person name="Lechner B.E."/>
            <person name="Liimatainen K."/>
            <person name="Lipzen A."/>
            <person name="Lukacs Z."/>
            <person name="Mihaltcheva S."/>
            <person name="Morgado L.N."/>
            <person name="Niskanen T."/>
            <person name="Noordeloos M.E."/>
            <person name="Ohm R.A."/>
            <person name="Ortiz-Santana B."/>
            <person name="Ovrebo C."/>
            <person name="Racz N."/>
            <person name="Riley R."/>
            <person name="Savchenko A."/>
            <person name="Shiryaev A."/>
            <person name="Soop K."/>
            <person name="Spirin V."/>
            <person name="Szebenyi C."/>
            <person name="Tomsovsky M."/>
            <person name="Tulloss R.E."/>
            <person name="Uehling J."/>
            <person name="Grigoriev I.V."/>
            <person name="Vagvolgyi C."/>
            <person name="Papp T."/>
            <person name="Martin F.M."/>
            <person name="Miettinen O."/>
            <person name="Hibbett D.S."/>
            <person name="Nagy L.G."/>
        </authorList>
    </citation>
    <scope>NUCLEOTIDE SEQUENCE [LARGE SCALE GENOMIC DNA]</scope>
    <source>
        <strain evidence="2 3">CBS 962.96</strain>
    </source>
</reference>
<keyword evidence="1" id="KW-0472">Membrane</keyword>
<feature type="transmembrane region" description="Helical" evidence="1">
    <location>
        <begin position="104"/>
        <end position="127"/>
    </location>
</feature>
<name>A0A4S8LXH1_DENBC</name>
<dbReference type="Proteomes" id="UP000297245">
    <property type="component" value="Unassembled WGS sequence"/>
</dbReference>
<evidence type="ECO:0008006" key="4">
    <source>
        <dbReference type="Google" id="ProtNLM"/>
    </source>
</evidence>
<protein>
    <recommendedName>
        <fullName evidence="4">Glucose receptor Git3 N-terminal domain-containing protein</fullName>
    </recommendedName>
</protein>
<dbReference type="AlphaFoldDB" id="A0A4S8LXH1"/>